<organism evidence="3 4">
    <name type="scientific">Bradyrhizobium japonicum</name>
    <dbReference type="NCBI Taxonomy" id="375"/>
    <lineage>
        <taxon>Bacteria</taxon>
        <taxon>Pseudomonadati</taxon>
        <taxon>Pseudomonadota</taxon>
        <taxon>Alphaproteobacteria</taxon>
        <taxon>Hyphomicrobiales</taxon>
        <taxon>Nitrobacteraceae</taxon>
        <taxon>Bradyrhizobium</taxon>
    </lineage>
</organism>
<evidence type="ECO:0000256" key="2">
    <source>
        <dbReference type="SAM" id="Phobius"/>
    </source>
</evidence>
<feature type="region of interest" description="Disordered" evidence="1">
    <location>
        <begin position="12"/>
        <end position="32"/>
    </location>
</feature>
<dbReference type="EMBL" id="JBEPTQ010000002">
    <property type="protein sequence ID" value="MET4722041.1"/>
    <property type="molecule type" value="Genomic_DNA"/>
</dbReference>
<keyword evidence="2" id="KW-0812">Transmembrane</keyword>
<sequence length="223" mass="23908">MELVQAMVLHKSPSDRQTGAASPAPPSWMHRPAPYAPERRARMLEHMARARSLPPPQAAPPPPHTSGIDILGDAFGYMVLFGILALLFQSRVPLYLGAFLFLTDGERIEHALGTIGIRLEPDTVGPDLIKGFASLFGWFALLASLQASVPAWLAAWMPPAASWSAIAGIAVVFATVEASAGLAMRHALPWFGFQIRPDSLTATAIRLLMALGLLALLMLLGSL</sequence>
<name>A0ABV2RYM6_BRAJP</name>
<dbReference type="Proteomes" id="UP001549291">
    <property type="component" value="Unassembled WGS sequence"/>
</dbReference>
<accession>A0ABV2RYM6</accession>
<feature type="transmembrane region" description="Helical" evidence="2">
    <location>
        <begin position="161"/>
        <end position="183"/>
    </location>
</feature>
<comment type="caution">
    <text evidence="3">The sequence shown here is derived from an EMBL/GenBank/DDBJ whole genome shotgun (WGS) entry which is preliminary data.</text>
</comment>
<evidence type="ECO:0000256" key="1">
    <source>
        <dbReference type="SAM" id="MobiDB-lite"/>
    </source>
</evidence>
<feature type="transmembrane region" description="Helical" evidence="2">
    <location>
        <begin position="135"/>
        <end position="155"/>
    </location>
</feature>
<keyword evidence="2" id="KW-1133">Transmembrane helix</keyword>
<evidence type="ECO:0000313" key="4">
    <source>
        <dbReference type="Proteomes" id="UP001549291"/>
    </source>
</evidence>
<evidence type="ECO:0000313" key="3">
    <source>
        <dbReference type="EMBL" id="MET4722041.1"/>
    </source>
</evidence>
<dbReference type="RefSeq" id="WP_346735436.1">
    <property type="nucleotide sequence ID" value="NZ_CP066351.1"/>
</dbReference>
<reference evidence="3 4" key="1">
    <citation type="submission" date="2024-06" db="EMBL/GenBank/DDBJ databases">
        <title>Genomic Encyclopedia of Type Strains, Phase V (KMG-V): Genome sequencing to study the core and pangenomes of soil and plant-associated prokaryotes.</title>
        <authorList>
            <person name="Whitman W."/>
        </authorList>
    </citation>
    <scope>NUCLEOTIDE SEQUENCE [LARGE SCALE GENOMIC DNA]</scope>
    <source>
        <strain evidence="3 4">USDA 160</strain>
    </source>
</reference>
<gene>
    <name evidence="3" type="ORF">ABIF63_006147</name>
</gene>
<proteinExistence type="predicted"/>
<keyword evidence="4" id="KW-1185">Reference proteome</keyword>
<feature type="transmembrane region" description="Helical" evidence="2">
    <location>
        <begin position="204"/>
        <end position="222"/>
    </location>
</feature>
<protein>
    <submittedName>
        <fullName evidence="3">Uncharacterized protein</fullName>
    </submittedName>
</protein>
<keyword evidence="2" id="KW-0472">Membrane</keyword>